<dbReference type="Gene3D" id="3.30.565.10">
    <property type="entry name" value="Histidine kinase-like ATPase, C-terminal domain"/>
    <property type="match status" value="1"/>
</dbReference>
<dbReference type="EMBL" id="QGDL01000022">
    <property type="protein sequence ID" value="PWJ20631.1"/>
    <property type="molecule type" value="Genomic_DNA"/>
</dbReference>
<gene>
    <name evidence="7" type="ORF">A8806_12216</name>
</gene>
<comment type="caution">
    <text evidence="7">The sequence shown here is derived from an EMBL/GenBank/DDBJ whole genome shotgun (WGS) entry which is preliminary data.</text>
</comment>
<evidence type="ECO:0000256" key="3">
    <source>
        <dbReference type="ARBA" id="ARBA00022679"/>
    </source>
</evidence>
<dbReference type="InterPro" id="IPR004358">
    <property type="entry name" value="Sig_transdc_His_kin-like_C"/>
</dbReference>
<reference evidence="7 8" key="1">
    <citation type="submission" date="2018-05" db="EMBL/GenBank/DDBJ databases">
        <title>The Hungate 1000. A catalogue of reference genomes from the rumen microbiome.</title>
        <authorList>
            <person name="Kelly W."/>
        </authorList>
    </citation>
    <scope>NUCLEOTIDE SEQUENCE [LARGE SCALE GENOMIC DNA]</scope>
    <source>
        <strain evidence="7 8">NLAE-zl-C242</strain>
    </source>
</reference>
<name>A0A2Y9BLW8_9FIRM</name>
<organism evidence="7 8">
    <name type="scientific">Faecalicatena orotica</name>
    <dbReference type="NCBI Taxonomy" id="1544"/>
    <lineage>
        <taxon>Bacteria</taxon>
        <taxon>Bacillati</taxon>
        <taxon>Bacillota</taxon>
        <taxon>Clostridia</taxon>
        <taxon>Lachnospirales</taxon>
        <taxon>Lachnospiraceae</taxon>
        <taxon>Faecalicatena</taxon>
    </lineage>
</organism>
<dbReference type="Pfam" id="PF02518">
    <property type="entry name" value="HATPase_c"/>
    <property type="match status" value="1"/>
</dbReference>
<dbReference type="InterPro" id="IPR036890">
    <property type="entry name" value="HATPase_C_sf"/>
</dbReference>
<dbReference type="PROSITE" id="PS50109">
    <property type="entry name" value="HIS_KIN"/>
    <property type="match status" value="1"/>
</dbReference>
<dbReference type="SUPFAM" id="SSF55874">
    <property type="entry name" value="ATPase domain of HSP90 chaperone/DNA topoisomerase II/histidine kinase"/>
    <property type="match status" value="1"/>
</dbReference>
<proteinExistence type="predicted"/>
<keyword evidence="5" id="KW-0902">Two-component regulatory system</keyword>
<dbReference type="Proteomes" id="UP000245845">
    <property type="component" value="Unassembled WGS sequence"/>
</dbReference>
<dbReference type="GO" id="GO:0000160">
    <property type="term" value="P:phosphorelay signal transduction system"/>
    <property type="evidence" value="ECO:0007669"/>
    <property type="project" value="UniProtKB-KW"/>
</dbReference>
<dbReference type="PANTHER" id="PTHR43711:SF26">
    <property type="entry name" value="SENSOR HISTIDINE KINASE RCSC"/>
    <property type="match status" value="1"/>
</dbReference>
<keyword evidence="8" id="KW-1185">Reference proteome</keyword>
<evidence type="ECO:0000259" key="6">
    <source>
        <dbReference type="PROSITE" id="PS50109"/>
    </source>
</evidence>
<evidence type="ECO:0000313" key="8">
    <source>
        <dbReference type="Proteomes" id="UP000245845"/>
    </source>
</evidence>
<evidence type="ECO:0000256" key="4">
    <source>
        <dbReference type="ARBA" id="ARBA00022777"/>
    </source>
</evidence>
<dbReference type="AlphaFoldDB" id="A0A2Y9BLW8"/>
<comment type="catalytic activity">
    <reaction evidence="1">
        <text>ATP + protein L-histidine = ADP + protein N-phospho-L-histidine.</text>
        <dbReference type="EC" id="2.7.13.3"/>
    </reaction>
</comment>
<dbReference type="SMART" id="SM00387">
    <property type="entry name" value="HATPase_c"/>
    <property type="match status" value="1"/>
</dbReference>
<keyword evidence="4 7" id="KW-0418">Kinase</keyword>
<keyword evidence="3" id="KW-0808">Transferase</keyword>
<evidence type="ECO:0000256" key="5">
    <source>
        <dbReference type="ARBA" id="ARBA00023012"/>
    </source>
</evidence>
<evidence type="ECO:0000313" key="7">
    <source>
        <dbReference type="EMBL" id="PWJ20631.1"/>
    </source>
</evidence>
<feature type="domain" description="Histidine kinase" evidence="6">
    <location>
        <begin position="1"/>
        <end position="107"/>
    </location>
</feature>
<sequence>MMPEISLNILDVAENSVRAGASLIEIRVFVQTEEDTLTVTIQDDGCGMSREQTEKVQDPFYTTRTTRRVGLGVPFFKQAAESAGGSFSIMSELGKGTVVKAVFQLSHIDRMPLGDISSTIHTLVVFNEQIRFIYTYRYNENEFVLDTQELKEILGGEISFQDLEVSRFIKEFLESNKAEADQGADI</sequence>
<dbReference type="OrthoDB" id="9797586at2"/>
<dbReference type="PANTHER" id="PTHR43711">
    <property type="entry name" value="TWO-COMPONENT HISTIDINE KINASE"/>
    <property type="match status" value="1"/>
</dbReference>
<dbReference type="PRINTS" id="PR00344">
    <property type="entry name" value="BCTRLSENSOR"/>
</dbReference>
<accession>A0A2Y9BLW8</accession>
<dbReference type="EC" id="2.7.13.3" evidence="2"/>
<dbReference type="CDD" id="cd00075">
    <property type="entry name" value="HATPase"/>
    <property type="match status" value="1"/>
</dbReference>
<dbReference type="GO" id="GO:0004673">
    <property type="term" value="F:protein histidine kinase activity"/>
    <property type="evidence" value="ECO:0007669"/>
    <property type="project" value="UniProtKB-EC"/>
</dbReference>
<evidence type="ECO:0000256" key="2">
    <source>
        <dbReference type="ARBA" id="ARBA00012438"/>
    </source>
</evidence>
<dbReference type="InterPro" id="IPR050736">
    <property type="entry name" value="Sensor_HK_Regulatory"/>
</dbReference>
<dbReference type="InterPro" id="IPR003594">
    <property type="entry name" value="HATPase_dom"/>
</dbReference>
<dbReference type="RefSeq" id="WP_109733796.1">
    <property type="nucleotide sequence ID" value="NZ_BAAACK010000012.1"/>
</dbReference>
<dbReference type="InterPro" id="IPR005467">
    <property type="entry name" value="His_kinase_dom"/>
</dbReference>
<protein>
    <recommendedName>
        <fullName evidence="2">histidine kinase</fullName>
        <ecNumber evidence="2">2.7.13.3</ecNumber>
    </recommendedName>
</protein>
<evidence type="ECO:0000256" key="1">
    <source>
        <dbReference type="ARBA" id="ARBA00000085"/>
    </source>
</evidence>